<dbReference type="InterPro" id="IPR000847">
    <property type="entry name" value="LysR_HTH_N"/>
</dbReference>
<organism evidence="6 7">
    <name type="scientific">Lentzea aerocolonigenes</name>
    <name type="common">Lechevalieria aerocolonigenes</name>
    <name type="synonym">Saccharothrix aerocolonigenes</name>
    <dbReference type="NCBI Taxonomy" id="68170"/>
    <lineage>
        <taxon>Bacteria</taxon>
        <taxon>Bacillati</taxon>
        <taxon>Actinomycetota</taxon>
        <taxon>Actinomycetes</taxon>
        <taxon>Pseudonocardiales</taxon>
        <taxon>Pseudonocardiaceae</taxon>
        <taxon>Lentzea</taxon>
    </lineage>
</organism>
<dbReference type="FunFam" id="1.10.10.10:FF:000001">
    <property type="entry name" value="LysR family transcriptional regulator"/>
    <property type="match status" value="1"/>
</dbReference>
<dbReference type="InterPro" id="IPR036390">
    <property type="entry name" value="WH_DNA-bd_sf"/>
</dbReference>
<evidence type="ECO:0000313" key="7">
    <source>
        <dbReference type="Proteomes" id="UP000033393"/>
    </source>
</evidence>
<dbReference type="PANTHER" id="PTHR30126:SF97">
    <property type="entry name" value="HTH-TYPE TRANSCRIPTIONAL REGULATOR ABGR"/>
    <property type="match status" value="1"/>
</dbReference>
<dbReference type="GO" id="GO:0000976">
    <property type="term" value="F:transcription cis-regulatory region binding"/>
    <property type="evidence" value="ECO:0007669"/>
    <property type="project" value="TreeGrafter"/>
</dbReference>
<dbReference type="Gene3D" id="1.10.10.10">
    <property type="entry name" value="Winged helix-like DNA-binding domain superfamily/Winged helix DNA-binding domain"/>
    <property type="match status" value="1"/>
</dbReference>
<dbReference type="Pfam" id="PF00126">
    <property type="entry name" value="HTH_1"/>
    <property type="match status" value="1"/>
</dbReference>
<name>A0A0F0GWZ8_LENAE</name>
<keyword evidence="3" id="KW-0238">DNA-binding</keyword>
<evidence type="ECO:0000256" key="1">
    <source>
        <dbReference type="ARBA" id="ARBA00009437"/>
    </source>
</evidence>
<dbReference type="PATRIC" id="fig|68170.10.peg.4725"/>
<keyword evidence="4" id="KW-0804">Transcription</keyword>
<accession>A0A0F0GWZ8</accession>
<evidence type="ECO:0000313" key="6">
    <source>
        <dbReference type="EMBL" id="KJK47835.1"/>
    </source>
</evidence>
<dbReference type="EMBL" id="JYJG01000124">
    <property type="protein sequence ID" value="KJK47835.1"/>
    <property type="molecule type" value="Genomic_DNA"/>
</dbReference>
<comment type="caution">
    <text evidence="6">The sequence shown here is derived from an EMBL/GenBank/DDBJ whole genome shotgun (WGS) entry which is preliminary data.</text>
</comment>
<dbReference type="OrthoDB" id="3286335at2"/>
<protein>
    <recommendedName>
        <fullName evidence="5">HTH lysR-type domain-containing protein</fullName>
    </recommendedName>
</protein>
<evidence type="ECO:0000256" key="3">
    <source>
        <dbReference type="ARBA" id="ARBA00023125"/>
    </source>
</evidence>
<keyword evidence="2" id="KW-0805">Transcription regulation</keyword>
<dbReference type="PANTHER" id="PTHR30126">
    <property type="entry name" value="HTH-TYPE TRANSCRIPTIONAL REGULATOR"/>
    <property type="match status" value="1"/>
</dbReference>
<evidence type="ECO:0000256" key="2">
    <source>
        <dbReference type="ARBA" id="ARBA00023015"/>
    </source>
</evidence>
<dbReference type="SUPFAM" id="SSF53850">
    <property type="entry name" value="Periplasmic binding protein-like II"/>
    <property type="match status" value="1"/>
</dbReference>
<keyword evidence="7" id="KW-1185">Reference proteome</keyword>
<proteinExistence type="inferred from homology"/>
<dbReference type="Proteomes" id="UP000033393">
    <property type="component" value="Unassembled WGS sequence"/>
</dbReference>
<evidence type="ECO:0000259" key="5">
    <source>
        <dbReference type="PROSITE" id="PS50931"/>
    </source>
</evidence>
<gene>
    <name evidence="6" type="ORF">UK23_19125</name>
</gene>
<dbReference type="Gene3D" id="3.40.190.10">
    <property type="entry name" value="Periplasmic binding protein-like II"/>
    <property type="match status" value="2"/>
</dbReference>
<evidence type="ECO:0000256" key="4">
    <source>
        <dbReference type="ARBA" id="ARBA00023163"/>
    </source>
</evidence>
<dbReference type="InterPro" id="IPR005119">
    <property type="entry name" value="LysR_subst-bd"/>
</dbReference>
<comment type="similarity">
    <text evidence="1">Belongs to the LysR transcriptional regulatory family.</text>
</comment>
<reference evidence="6 7" key="1">
    <citation type="submission" date="2015-02" db="EMBL/GenBank/DDBJ databases">
        <authorList>
            <person name="Ju K.-S."/>
            <person name="Doroghazi J.R."/>
            <person name="Metcalf W."/>
        </authorList>
    </citation>
    <scope>NUCLEOTIDE SEQUENCE [LARGE SCALE GENOMIC DNA]</scope>
    <source>
        <strain evidence="6 7">NRRL B-16140</strain>
    </source>
</reference>
<sequence length="293" mass="30833">MGEFTVVGLRVVREAARHGSFSTAAERLGYTQSAVSRQIALMEQAAGQALFERQARGVRLTEAGHLLAKHAEAVLGELSAAQQHLQDLKERPATRLRVGAFSTAMAVLVPTAIAAAGPTRVTIREGLSPGLVKAVQRGRLDLAVVTATQAPQAEDVEMTPLLEDPLFVATALAHPLAGQTVTATELAGQRWIVGSAEPDTTLLGGWAEHPDIAYVARDWVAKLGLVAAGLGVTVVPGLAVPALPPSIAVARIDHPGAVRTTAVVRRAHPAAETFTELLKDAAAELVVRVRRRL</sequence>
<dbReference type="SUPFAM" id="SSF46785">
    <property type="entry name" value="Winged helix' DNA-binding domain"/>
    <property type="match status" value="1"/>
</dbReference>
<dbReference type="RefSeq" id="WP_045312931.1">
    <property type="nucleotide sequence ID" value="NZ_JYJG01000124.1"/>
</dbReference>
<dbReference type="PRINTS" id="PR00039">
    <property type="entry name" value="HTHLYSR"/>
</dbReference>
<dbReference type="PROSITE" id="PS50931">
    <property type="entry name" value="HTH_LYSR"/>
    <property type="match status" value="1"/>
</dbReference>
<dbReference type="Pfam" id="PF03466">
    <property type="entry name" value="LysR_substrate"/>
    <property type="match status" value="1"/>
</dbReference>
<dbReference type="GO" id="GO:0003700">
    <property type="term" value="F:DNA-binding transcription factor activity"/>
    <property type="evidence" value="ECO:0007669"/>
    <property type="project" value="InterPro"/>
</dbReference>
<feature type="domain" description="HTH lysR-type" evidence="5">
    <location>
        <begin position="9"/>
        <end position="61"/>
    </location>
</feature>
<dbReference type="InterPro" id="IPR036388">
    <property type="entry name" value="WH-like_DNA-bd_sf"/>
</dbReference>
<dbReference type="AlphaFoldDB" id="A0A0F0GWZ8"/>